<keyword evidence="6" id="KW-1185">Reference proteome</keyword>
<dbReference type="PROSITE" id="PS00647">
    <property type="entry name" value="THYMID_PHOSPHORYLASE"/>
    <property type="match status" value="1"/>
</dbReference>
<dbReference type="InterPro" id="IPR017713">
    <property type="entry name" value="AMP_phosphorylase"/>
</dbReference>
<dbReference type="Gene3D" id="3.40.1030.10">
    <property type="entry name" value="Nucleoside phosphorylase/phosphoribosyltransferase catalytic domain"/>
    <property type="match status" value="1"/>
</dbReference>
<reference evidence="5" key="1">
    <citation type="submission" date="2022-09" db="EMBL/GenBank/DDBJ databases">
        <title>Haloadaptaus new haloarchaeum isolated from saline soil.</title>
        <authorList>
            <person name="Duran-Viseras A."/>
            <person name="Sanchez-Porro C."/>
            <person name="Ventosa A."/>
        </authorList>
    </citation>
    <scope>NUCLEOTIDE SEQUENCE</scope>
    <source>
        <strain evidence="5">F3-133</strain>
    </source>
</reference>
<evidence type="ECO:0000259" key="4">
    <source>
        <dbReference type="SMART" id="SM00941"/>
    </source>
</evidence>
<dbReference type="InterPro" id="IPR013466">
    <property type="entry name" value="Thymidine/AMP_Pase"/>
</dbReference>
<dbReference type="Proteomes" id="UP001149411">
    <property type="component" value="Unassembled WGS sequence"/>
</dbReference>
<evidence type="ECO:0000313" key="5">
    <source>
        <dbReference type="EMBL" id="MCX2818292.1"/>
    </source>
</evidence>
<dbReference type="GO" id="GO:0005829">
    <property type="term" value="C:cytosol"/>
    <property type="evidence" value="ECO:0007669"/>
    <property type="project" value="TreeGrafter"/>
</dbReference>
<dbReference type="InterPro" id="IPR036320">
    <property type="entry name" value="Glycosyl_Trfase_fam3_N_dom_sf"/>
</dbReference>
<dbReference type="RefSeq" id="WP_266086051.1">
    <property type="nucleotide sequence ID" value="NZ_RKLV01000002.1"/>
</dbReference>
<comment type="caution">
    <text evidence="5">The sequence shown here is derived from an EMBL/GenBank/DDBJ whole genome shotgun (WGS) entry which is preliminary data.</text>
</comment>
<evidence type="ECO:0000256" key="1">
    <source>
        <dbReference type="ARBA" id="ARBA00022676"/>
    </source>
</evidence>
<dbReference type="GO" id="GO:0046125">
    <property type="term" value="P:pyrimidine deoxyribonucleoside metabolic process"/>
    <property type="evidence" value="ECO:0007669"/>
    <property type="project" value="InterPro"/>
</dbReference>
<dbReference type="Pfam" id="PF02885">
    <property type="entry name" value="Glycos_trans_3N"/>
    <property type="match status" value="1"/>
</dbReference>
<dbReference type="InterPro" id="IPR000312">
    <property type="entry name" value="Glycosyl_Trfase_fam3"/>
</dbReference>
<proteinExistence type="predicted"/>
<dbReference type="NCBIfam" id="TIGR02645">
    <property type="entry name" value="ARCH_P_rylase"/>
    <property type="match status" value="1"/>
</dbReference>
<dbReference type="PANTHER" id="PTHR10515">
    <property type="entry name" value="THYMIDINE PHOSPHORYLASE"/>
    <property type="match status" value="1"/>
</dbReference>
<dbReference type="SUPFAM" id="SSF47648">
    <property type="entry name" value="Nucleoside phosphorylase/phosphoribosyltransferase N-terminal domain"/>
    <property type="match status" value="1"/>
</dbReference>
<dbReference type="SUPFAM" id="SSF52418">
    <property type="entry name" value="Nucleoside phosphorylase/phosphoribosyltransferase catalytic domain"/>
    <property type="match status" value="1"/>
</dbReference>
<feature type="domain" description="Pyrimidine nucleoside phosphorylase C-terminal" evidence="4">
    <location>
        <begin position="413"/>
        <end position="480"/>
    </location>
</feature>
<evidence type="ECO:0000313" key="6">
    <source>
        <dbReference type="Proteomes" id="UP001149411"/>
    </source>
</evidence>
<dbReference type="Pfam" id="PF00591">
    <property type="entry name" value="Glycos_transf_3"/>
    <property type="match status" value="1"/>
</dbReference>
<sequence length="492" mass="53090">MKFEVRPVDIGTETPTVLLHRDDADELGANPLDRIVIRSDKRTETGIVEVTEKLVDKGVLGATERLQHLTGDVDVSLAPRSGSVGCIRNKLEDKELEDDEIRRIVRDIDRNALNDIELGAYVSAIYANGLSMSETLSLTEHMTEVGETMEWGEGVVADKHSIGGVAGNRVTPLVVPIVAAAGAKIPKTSSRAITSPAGTADTVEVFCDVKFEKERITEIVEETNGCMIWGGSVELSPVDDRIIRAENPLSLDPEGQVIASVLSKKKSVGSTHLVLDIPYGEGAKVQDLSDARELAEDFKRVSDHLGVRTECTITRGGAPVGRGIGPVLEARDVLGVLNGDGPQDLRVKSVRLAEILLEICGVDGSPSRILESGEALEKFREIVEAQNGDPDVTRDDLVPGGKTHGFVADRSGYVTHIDNELISGVARRAGAPHDKSAGIYLEAGVDEEVSRGDVLFTIHAVKREKLEEARKFAESQRPVRVGDRGESLVERV</sequence>
<gene>
    <name evidence="5" type="ORF">EGH25_02855</name>
</gene>
<keyword evidence="1 5" id="KW-0328">Glycosyltransferase</keyword>
<dbReference type="GO" id="GO:0016763">
    <property type="term" value="F:pentosyltransferase activity"/>
    <property type="evidence" value="ECO:0007669"/>
    <property type="project" value="InterPro"/>
</dbReference>
<dbReference type="GO" id="GO:0006206">
    <property type="term" value="P:pyrimidine nucleobase metabolic process"/>
    <property type="evidence" value="ECO:0007669"/>
    <property type="project" value="InterPro"/>
</dbReference>
<organism evidence="5 6">
    <name type="scientific">Halorutilus salinus</name>
    <dbReference type="NCBI Taxonomy" id="2487751"/>
    <lineage>
        <taxon>Archaea</taxon>
        <taxon>Methanobacteriati</taxon>
        <taxon>Methanobacteriota</taxon>
        <taxon>Stenosarchaea group</taxon>
        <taxon>Halobacteria</taxon>
        <taxon>Halorutilales</taxon>
        <taxon>Halorutilaceae</taxon>
        <taxon>Halorutilus</taxon>
    </lineage>
</organism>
<dbReference type="AlphaFoldDB" id="A0A9Q4C1N4"/>
<dbReference type="GO" id="GO:0004645">
    <property type="term" value="F:1,4-alpha-oligoglucan phosphorylase activity"/>
    <property type="evidence" value="ECO:0007669"/>
    <property type="project" value="InterPro"/>
</dbReference>
<dbReference type="InterPro" id="IPR000053">
    <property type="entry name" value="Thymidine/pyrmidine_PPase"/>
</dbReference>
<dbReference type="InterPro" id="IPR017872">
    <property type="entry name" value="Pyrmidine_PPase_CS"/>
</dbReference>
<keyword evidence="2 5" id="KW-0808">Transferase</keyword>
<dbReference type="InterPro" id="IPR036566">
    <property type="entry name" value="PYNP-like_C_sf"/>
</dbReference>
<accession>A0A9Q4C1N4</accession>
<name>A0A9Q4C1N4_9EURY</name>
<dbReference type="InterPro" id="IPR017459">
    <property type="entry name" value="Glycosyl_Trfase_fam3_N_dom"/>
</dbReference>
<evidence type="ECO:0000256" key="3">
    <source>
        <dbReference type="NCBIfam" id="TIGR03327"/>
    </source>
</evidence>
<dbReference type="PANTHER" id="PTHR10515:SF0">
    <property type="entry name" value="THYMIDINE PHOSPHORYLASE"/>
    <property type="match status" value="1"/>
</dbReference>
<dbReference type="SMART" id="SM00941">
    <property type="entry name" value="PYNP_C"/>
    <property type="match status" value="1"/>
</dbReference>
<dbReference type="NCBIfam" id="TIGR03327">
    <property type="entry name" value="AMP_phos"/>
    <property type="match status" value="1"/>
</dbReference>
<protein>
    <recommendedName>
        <fullName evidence="3">AMP phosphorylase</fullName>
        <ecNumber evidence="3">2.4.2.57</ecNumber>
    </recommendedName>
</protein>
<dbReference type="EMBL" id="RKLV01000002">
    <property type="protein sequence ID" value="MCX2818292.1"/>
    <property type="molecule type" value="Genomic_DNA"/>
</dbReference>
<dbReference type="EC" id="2.4.2.57" evidence="3"/>
<dbReference type="InterPro" id="IPR035902">
    <property type="entry name" value="Nuc_phospho_transferase"/>
</dbReference>
<dbReference type="Pfam" id="PF07831">
    <property type="entry name" value="PYNP_C"/>
    <property type="match status" value="1"/>
</dbReference>
<evidence type="ECO:0000256" key="2">
    <source>
        <dbReference type="ARBA" id="ARBA00022679"/>
    </source>
</evidence>
<dbReference type="SUPFAM" id="SSF54680">
    <property type="entry name" value="Pyrimidine nucleoside phosphorylase C-terminal domain"/>
    <property type="match status" value="1"/>
</dbReference>
<dbReference type="InterPro" id="IPR013102">
    <property type="entry name" value="PYNP_C"/>
</dbReference>
<dbReference type="NCBIfam" id="NF003338">
    <property type="entry name" value="PRK04350.1"/>
    <property type="match status" value="1"/>
</dbReference>
<dbReference type="Gene3D" id="3.90.1170.30">
    <property type="entry name" value="Pyrimidine nucleoside phosphorylase-like, C-terminal domain"/>
    <property type="match status" value="1"/>
</dbReference>
<dbReference type="Gene3D" id="1.20.970.50">
    <property type="match status" value="1"/>
</dbReference>